<keyword evidence="7 9" id="KW-0503">Monooxygenase</keyword>
<dbReference type="InterPro" id="IPR047146">
    <property type="entry name" value="Cyt_P450_E_CYP52_fungi"/>
</dbReference>
<evidence type="ECO:0000256" key="4">
    <source>
        <dbReference type="ARBA" id="ARBA00022723"/>
    </source>
</evidence>
<gene>
    <name evidence="10" type="ORF">PNOK_0258700</name>
</gene>
<protein>
    <submittedName>
        <fullName evidence="10">Cytochrome P450</fullName>
    </submittedName>
</protein>
<keyword evidence="6 8" id="KW-0408">Iron</keyword>
<dbReference type="GO" id="GO:0005506">
    <property type="term" value="F:iron ion binding"/>
    <property type="evidence" value="ECO:0007669"/>
    <property type="project" value="InterPro"/>
</dbReference>
<dbReference type="GO" id="GO:0020037">
    <property type="term" value="F:heme binding"/>
    <property type="evidence" value="ECO:0007669"/>
    <property type="project" value="InterPro"/>
</dbReference>
<evidence type="ECO:0000313" key="10">
    <source>
        <dbReference type="EMBL" id="PAV22630.1"/>
    </source>
</evidence>
<dbReference type="PROSITE" id="PS00086">
    <property type="entry name" value="CYTOCHROME_P450"/>
    <property type="match status" value="1"/>
</dbReference>
<dbReference type="CDD" id="cd11063">
    <property type="entry name" value="CYP52"/>
    <property type="match status" value="1"/>
</dbReference>
<evidence type="ECO:0000256" key="3">
    <source>
        <dbReference type="ARBA" id="ARBA00022617"/>
    </source>
</evidence>
<feature type="binding site" description="axial binding residue" evidence="8">
    <location>
        <position position="564"/>
    </location>
    <ligand>
        <name>heme</name>
        <dbReference type="ChEBI" id="CHEBI:30413"/>
    </ligand>
    <ligandPart>
        <name>Fe</name>
        <dbReference type="ChEBI" id="CHEBI:18248"/>
    </ligandPart>
</feature>
<dbReference type="InterPro" id="IPR001128">
    <property type="entry name" value="Cyt_P450"/>
</dbReference>
<dbReference type="InterPro" id="IPR002401">
    <property type="entry name" value="Cyt_P450_E_grp-I"/>
</dbReference>
<proteinExistence type="inferred from homology"/>
<evidence type="ECO:0000256" key="7">
    <source>
        <dbReference type="ARBA" id="ARBA00023033"/>
    </source>
</evidence>
<evidence type="ECO:0000256" key="8">
    <source>
        <dbReference type="PIRSR" id="PIRSR602401-1"/>
    </source>
</evidence>
<dbReference type="SUPFAM" id="SSF48264">
    <property type="entry name" value="Cytochrome P450"/>
    <property type="match status" value="1"/>
</dbReference>
<name>A0A286USS3_9AGAM</name>
<comment type="cofactor">
    <cofactor evidence="1 8">
        <name>heme</name>
        <dbReference type="ChEBI" id="CHEBI:30413"/>
    </cofactor>
</comment>
<dbReference type="EMBL" id="NBII01000002">
    <property type="protein sequence ID" value="PAV22630.1"/>
    <property type="molecule type" value="Genomic_DNA"/>
</dbReference>
<comment type="caution">
    <text evidence="10">The sequence shown here is derived from an EMBL/GenBank/DDBJ whole genome shotgun (WGS) entry which is preliminary data.</text>
</comment>
<dbReference type="AlphaFoldDB" id="A0A286USS3"/>
<dbReference type="PANTHER" id="PTHR24287:SF1">
    <property type="entry name" value="P450, PUTATIVE (EUROFUNG)-RELATED"/>
    <property type="match status" value="1"/>
</dbReference>
<evidence type="ECO:0000313" key="11">
    <source>
        <dbReference type="Proteomes" id="UP000217199"/>
    </source>
</evidence>
<accession>A0A286USS3</accession>
<evidence type="ECO:0000256" key="2">
    <source>
        <dbReference type="ARBA" id="ARBA00010617"/>
    </source>
</evidence>
<reference evidence="10 11" key="1">
    <citation type="journal article" date="2017" name="Mol. Ecol.">
        <title>Comparative and population genomic landscape of Phellinus noxius: A hypervariable fungus causing root rot in trees.</title>
        <authorList>
            <person name="Chung C.L."/>
            <person name="Lee T.J."/>
            <person name="Akiba M."/>
            <person name="Lee H.H."/>
            <person name="Kuo T.H."/>
            <person name="Liu D."/>
            <person name="Ke H.M."/>
            <person name="Yokoi T."/>
            <person name="Roa M.B."/>
            <person name="Lu M.J."/>
            <person name="Chang Y.Y."/>
            <person name="Ann P.J."/>
            <person name="Tsai J.N."/>
            <person name="Chen C.Y."/>
            <person name="Tzean S.S."/>
            <person name="Ota Y."/>
            <person name="Hattori T."/>
            <person name="Sahashi N."/>
            <person name="Liou R.F."/>
            <person name="Kikuchi T."/>
            <person name="Tsai I.J."/>
        </authorList>
    </citation>
    <scope>NUCLEOTIDE SEQUENCE [LARGE SCALE GENOMIC DNA]</scope>
    <source>
        <strain evidence="10 11">FFPRI411160</strain>
    </source>
</reference>
<keyword evidence="11" id="KW-1185">Reference proteome</keyword>
<dbReference type="PRINTS" id="PR00385">
    <property type="entry name" value="P450"/>
</dbReference>
<dbReference type="Proteomes" id="UP000217199">
    <property type="component" value="Unassembled WGS sequence"/>
</dbReference>
<evidence type="ECO:0000256" key="9">
    <source>
        <dbReference type="RuleBase" id="RU000461"/>
    </source>
</evidence>
<evidence type="ECO:0000256" key="6">
    <source>
        <dbReference type="ARBA" id="ARBA00023004"/>
    </source>
</evidence>
<dbReference type="OrthoDB" id="1470350at2759"/>
<dbReference type="InterPro" id="IPR017972">
    <property type="entry name" value="Cyt_P450_CS"/>
</dbReference>
<dbReference type="GO" id="GO:0016705">
    <property type="term" value="F:oxidoreductase activity, acting on paired donors, with incorporation or reduction of molecular oxygen"/>
    <property type="evidence" value="ECO:0007669"/>
    <property type="project" value="InterPro"/>
</dbReference>
<sequence length="645" mass="74049">MRLKRDVPTCQTISEERLPTYYTDLSPYWSPFRENSKRFKDSFIVSRMTPPGVVYLLSRIPRLAVRSLLTACVLYGLAKVVDYNINLSWASKLSIVLFCVPFVYIGEYQINELKKRLDARKLGAVYAPVSVGKWPGSLDFVLRMYKRENDVYLGDALSQAHKKAGSSVLNMRLLFQDRISTLEPEHVKIILATDFQRFEKGPRWRHQMRSLLGDGVFNADGDLWKFHRSMTRPFFSKDRISHFEKLSRHADQAISLMKNRLSEGHAVDMQDVFSRFTLDSATEVLFGHCLEILSSGAGLPYSPRVTSGGTGNRVLDKASLFSEAFSKAQAVAAPRTRLGKLWPLAEFWKDKTQIHMETINSFIDPILKEAVSKRKNRPIESQKKEVRDEDTLLDHLINYTEDMKILRDEILNIMIAGRDTTASLLTSAVYALTMYPHFMTRLREEVLRVVGSERCPSYEDLKDMKYLRAFLNETLRLYPPVPFNVRASNKATTLPSKIPGEKPIFVPANTRVTYCVFLMHRREDLWGPDAQEFDPDRFLDSRLHKYLTPNPFIFLPFNAGPRICLGQQFAYNEASFMLARLLQAFDNFEIAQDAQLEDGLPPASWAKELGSRKSKEKVRIKNHLTMYVPGGLWVRMHEASMIETA</sequence>
<keyword evidence="3 8" id="KW-0349">Heme</keyword>
<evidence type="ECO:0000256" key="5">
    <source>
        <dbReference type="ARBA" id="ARBA00023002"/>
    </source>
</evidence>
<keyword evidence="4 8" id="KW-0479">Metal-binding</keyword>
<dbReference type="InterPro" id="IPR036396">
    <property type="entry name" value="Cyt_P450_sf"/>
</dbReference>
<dbReference type="GO" id="GO:0004497">
    <property type="term" value="F:monooxygenase activity"/>
    <property type="evidence" value="ECO:0007669"/>
    <property type="project" value="UniProtKB-KW"/>
</dbReference>
<comment type="similarity">
    <text evidence="2 9">Belongs to the cytochrome P450 family.</text>
</comment>
<dbReference type="Gene3D" id="1.10.630.10">
    <property type="entry name" value="Cytochrome P450"/>
    <property type="match status" value="1"/>
</dbReference>
<keyword evidence="5 9" id="KW-0560">Oxidoreductase</keyword>
<dbReference type="PANTHER" id="PTHR24287">
    <property type="entry name" value="P450, PUTATIVE (EUROFUNG)-RELATED"/>
    <property type="match status" value="1"/>
</dbReference>
<organism evidence="10 11">
    <name type="scientific">Pyrrhoderma noxium</name>
    <dbReference type="NCBI Taxonomy" id="2282107"/>
    <lineage>
        <taxon>Eukaryota</taxon>
        <taxon>Fungi</taxon>
        <taxon>Dikarya</taxon>
        <taxon>Basidiomycota</taxon>
        <taxon>Agaricomycotina</taxon>
        <taxon>Agaricomycetes</taxon>
        <taxon>Hymenochaetales</taxon>
        <taxon>Hymenochaetaceae</taxon>
        <taxon>Pyrrhoderma</taxon>
    </lineage>
</organism>
<dbReference type="PRINTS" id="PR00463">
    <property type="entry name" value="EP450I"/>
</dbReference>
<dbReference type="Pfam" id="PF00067">
    <property type="entry name" value="p450"/>
    <property type="match status" value="1"/>
</dbReference>
<evidence type="ECO:0000256" key="1">
    <source>
        <dbReference type="ARBA" id="ARBA00001971"/>
    </source>
</evidence>
<dbReference type="STRING" id="2282107.A0A286USS3"/>
<dbReference type="InParanoid" id="A0A286USS3"/>